<organism evidence="1 2">
    <name type="scientific">Rhododendron griersonianum</name>
    <dbReference type="NCBI Taxonomy" id="479676"/>
    <lineage>
        <taxon>Eukaryota</taxon>
        <taxon>Viridiplantae</taxon>
        <taxon>Streptophyta</taxon>
        <taxon>Embryophyta</taxon>
        <taxon>Tracheophyta</taxon>
        <taxon>Spermatophyta</taxon>
        <taxon>Magnoliopsida</taxon>
        <taxon>eudicotyledons</taxon>
        <taxon>Gunneridae</taxon>
        <taxon>Pentapetalae</taxon>
        <taxon>asterids</taxon>
        <taxon>Ericales</taxon>
        <taxon>Ericaceae</taxon>
        <taxon>Ericoideae</taxon>
        <taxon>Rhodoreae</taxon>
        <taxon>Rhododendron</taxon>
    </lineage>
</organism>
<reference evidence="1" key="1">
    <citation type="submission" date="2020-08" db="EMBL/GenBank/DDBJ databases">
        <title>Plant Genome Project.</title>
        <authorList>
            <person name="Zhang R.-G."/>
        </authorList>
    </citation>
    <scope>NUCLEOTIDE SEQUENCE</scope>
    <source>
        <strain evidence="1">WSP0</strain>
        <tissue evidence="1">Leaf</tissue>
    </source>
</reference>
<comment type="caution">
    <text evidence="1">The sequence shown here is derived from an EMBL/GenBank/DDBJ whole genome shotgun (WGS) entry which is preliminary data.</text>
</comment>
<name>A0AAV6IQB6_9ERIC</name>
<keyword evidence="2" id="KW-1185">Reference proteome</keyword>
<evidence type="ECO:0000313" key="1">
    <source>
        <dbReference type="EMBL" id="KAG5528930.1"/>
    </source>
</evidence>
<dbReference type="AlphaFoldDB" id="A0AAV6IQB6"/>
<gene>
    <name evidence="1" type="ORF">RHGRI_029552</name>
</gene>
<sequence length="76" mass="8582">MASPVSLNGKSHGQKPSSAAFFILSRLCSSLQILRMPNGTEEFSFCDSWDPFIACFLCPPWQRRFADHPRCSLIFV</sequence>
<proteinExistence type="predicted"/>
<accession>A0AAV6IQB6</accession>
<evidence type="ECO:0000313" key="2">
    <source>
        <dbReference type="Proteomes" id="UP000823749"/>
    </source>
</evidence>
<dbReference type="Proteomes" id="UP000823749">
    <property type="component" value="Chromosome 10"/>
</dbReference>
<dbReference type="EMBL" id="JACTNZ010000010">
    <property type="protein sequence ID" value="KAG5528930.1"/>
    <property type="molecule type" value="Genomic_DNA"/>
</dbReference>
<protein>
    <submittedName>
        <fullName evidence="1">Uncharacterized protein</fullName>
    </submittedName>
</protein>